<evidence type="ECO:0000313" key="6">
    <source>
        <dbReference type="EMBL" id="POO49215.1"/>
    </source>
</evidence>
<dbReference type="AlphaFoldDB" id="A0AAE5RU25"/>
<evidence type="ECO:0000313" key="4">
    <source>
        <dbReference type="EMBL" id="MDX8304106.1"/>
    </source>
</evidence>
<sequence>MKSVRFATIGINHNHIFGQTNCLLNAGAELVGFHAIEDDLANEYAEAFSGVERIDDKRRLLDDPSIDLIITAAIPDERAPLAIEAMRAGKDVMTDKPGMVTFAQLEEVKKVQAETGRIFSVLYSEHFENRATVKAGELIAAGAIGKVVSTAGFGPHRLRASTRPDWFFERARYGGILVDIASHQCEQFLFFTNSDKADILSAKVSNRGNPQLPGLQDSGDIHLCTKDADGFIRVDWFTPDGLPSWGDGRLFITGTEGAIEIRKNVDIAGRDGGNHLFLTDKKGVQHIDCADVALRYGPQLLSDIRNRTETAMPQARCFAAMEIALKAQQIAEGRQHD</sequence>
<evidence type="ECO:0000313" key="7">
    <source>
        <dbReference type="Proteomes" id="UP000237447"/>
    </source>
</evidence>
<dbReference type="InterPro" id="IPR050463">
    <property type="entry name" value="Gfo/Idh/MocA_oxidrdct_glycsds"/>
</dbReference>
<dbReference type="Gene3D" id="3.40.50.720">
    <property type="entry name" value="NAD(P)-binding Rossmann-like Domain"/>
    <property type="match status" value="1"/>
</dbReference>
<proteinExistence type="predicted"/>
<evidence type="ECO:0000256" key="1">
    <source>
        <dbReference type="ARBA" id="ARBA00023002"/>
    </source>
</evidence>
<dbReference type="GO" id="GO:0000166">
    <property type="term" value="F:nucleotide binding"/>
    <property type="evidence" value="ECO:0007669"/>
    <property type="project" value="InterPro"/>
</dbReference>
<dbReference type="GeneID" id="86882086"/>
<evidence type="ECO:0000313" key="5">
    <source>
        <dbReference type="EMBL" id="MDX8331127.1"/>
    </source>
</evidence>
<feature type="domain" description="Gfo/Idh/MocA-like oxidoreductase N-terminal" evidence="2">
    <location>
        <begin position="26"/>
        <end position="122"/>
    </location>
</feature>
<dbReference type="GO" id="GO:0016491">
    <property type="term" value="F:oxidoreductase activity"/>
    <property type="evidence" value="ECO:0007669"/>
    <property type="project" value="UniProtKB-KW"/>
</dbReference>
<dbReference type="EMBL" id="JAVRAD010000008">
    <property type="protein sequence ID" value="MDX8331127.1"/>
    <property type="molecule type" value="Genomic_DNA"/>
</dbReference>
<evidence type="ECO:0000313" key="8">
    <source>
        <dbReference type="Proteomes" id="UP001277561"/>
    </source>
</evidence>
<gene>
    <name evidence="6" type="ORF">CPJ18_22490</name>
    <name evidence="4" type="ORF">RMR22_17765</name>
    <name evidence="5" type="ORF">RMS29_18020</name>
</gene>
<accession>A0AAE5RU25</accession>
<reference evidence="6 7" key="1">
    <citation type="journal article" date="2018" name="Syst. Appl. Microbiol.">
        <title>Agrobacterium rosae sp. nov., isolated from galls on different agricultural crops.</title>
        <authorList>
            <person name="Kuzmanovic N."/>
            <person name="Pulawska J."/>
            <person name="Smalla K."/>
            <person name="Nesme X."/>
        </authorList>
    </citation>
    <scope>NUCLEOTIDE SEQUENCE [LARGE SCALE GENOMIC DNA]</scope>
    <source>
        <strain evidence="6 7">NCPPB 1650</strain>
    </source>
</reference>
<reference evidence="4 8" key="2">
    <citation type="journal article" date="2023" name="Phytobiomes J">
        <title>Deciphering the key players within the bacterial microbiota associated with aerial crown gall tumors on rhododendron: Insights into the gallobiome.</title>
        <authorList>
            <person name="Kuzmanovic N."/>
            <person name="Nesme J."/>
            <person name="Wolf J."/>
            <person name="Neumann-Schaal M."/>
            <person name="Petersen J."/>
            <person name="Fernandez-Gnecco G."/>
            <person name="Sproeer C."/>
            <person name="Bunk B."/>
            <person name="Overmann J."/>
            <person name="Sorensen S.J."/>
            <person name="Idczak E."/>
            <person name="Smalla K."/>
        </authorList>
    </citation>
    <scope>NUCLEOTIDE SEQUENCE</scope>
    <source>
        <strain evidence="4">Rho-11.1</strain>
        <strain evidence="5">Rho-14.1</strain>
        <strain evidence="8">rho-14.1</strain>
    </source>
</reference>
<dbReference type="Proteomes" id="UP001277561">
    <property type="component" value="Unassembled WGS sequence"/>
</dbReference>
<evidence type="ECO:0000259" key="3">
    <source>
        <dbReference type="Pfam" id="PF22725"/>
    </source>
</evidence>
<dbReference type="InterPro" id="IPR036291">
    <property type="entry name" value="NAD(P)-bd_dom_sf"/>
</dbReference>
<organism evidence="6 7">
    <name type="scientific">Agrobacterium rosae</name>
    <dbReference type="NCBI Taxonomy" id="1972867"/>
    <lineage>
        <taxon>Bacteria</taxon>
        <taxon>Pseudomonadati</taxon>
        <taxon>Pseudomonadota</taxon>
        <taxon>Alphaproteobacteria</taxon>
        <taxon>Hyphomicrobiales</taxon>
        <taxon>Rhizobiaceae</taxon>
        <taxon>Rhizobium/Agrobacterium group</taxon>
        <taxon>Agrobacterium</taxon>
    </lineage>
</organism>
<dbReference type="Gene3D" id="3.30.360.10">
    <property type="entry name" value="Dihydrodipicolinate Reductase, domain 2"/>
    <property type="match status" value="1"/>
</dbReference>
<dbReference type="EMBL" id="JAVRAF010000005">
    <property type="protein sequence ID" value="MDX8304106.1"/>
    <property type="molecule type" value="Genomic_DNA"/>
</dbReference>
<name>A0AAE5RU25_9HYPH</name>
<dbReference type="RefSeq" id="WP_103660081.1">
    <property type="nucleotide sequence ID" value="NZ_CP133552.1"/>
</dbReference>
<evidence type="ECO:0000259" key="2">
    <source>
        <dbReference type="Pfam" id="PF01408"/>
    </source>
</evidence>
<dbReference type="PANTHER" id="PTHR43818:SF11">
    <property type="entry name" value="BCDNA.GH03377"/>
    <property type="match status" value="1"/>
</dbReference>
<keyword evidence="8" id="KW-1185">Reference proteome</keyword>
<dbReference type="InterPro" id="IPR000683">
    <property type="entry name" value="Gfo/Idh/MocA-like_OxRdtase_N"/>
</dbReference>
<protein>
    <submittedName>
        <fullName evidence="4 6">Oxidoreductase</fullName>
    </submittedName>
</protein>
<dbReference type="Pfam" id="PF01408">
    <property type="entry name" value="GFO_IDH_MocA"/>
    <property type="match status" value="1"/>
</dbReference>
<dbReference type="InterPro" id="IPR055170">
    <property type="entry name" value="GFO_IDH_MocA-like_dom"/>
</dbReference>
<dbReference type="EMBL" id="NXEJ01000011">
    <property type="protein sequence ID" value="POO49215.1"/>
    <property type="molecule type" value="Genomic_DNA"/>
</dbReference>
<dbReference type="Pfam" id="PF22725">
    <property type="entry name" value="GFO_IDH_MocA_C3"/>
    <property type="match status" value="1"/>
</dbReference>
<dbReference type="SUPFAM" id="SSF51735">
    <property type="entry name" value="NAD(P)-binding Rossmann-fold domains"/>
    <property type="match status" value="1"/>
</dbReference>
<keyword evidence="1" id="KW-0560">Oxidoreductase</keyword>
<dbReference type="PANTHER" id="PTHR43818">
    <property type="entry name" value="BCDNA.GH03377"/>
    <property type="match status" value="1"/>
</dbReference>
<dbReference type="Proteomes" id="UP000237447">
    <property type="component" value="Unassembled WGS sequence"/>
</dbReference>
<comment type="caution">
    <text evidence="6">The sequence shown here is derived from an EMBL/GenBank/DDBJ whole genome shotgun (WGS) entry which is preliminary data.</text>
</comment>
<feature type="domain" description="GFO/IDH/MocA-like oxidoreductase" evidence="3">
    <location>
        <begin position="134"/>
        <end position="260"/>
    </location>
</feature>
<dbReference type="SUPFAM" id="SSF55347">
    <property type="entry name" value="Glyceraldehyde-3-phosphate dehydrogenase-like, C-terminal domain"/>
    <property type="match status" value="1"/>
</dbReference>